<comment type="caution">
    <text evidence="3">The sequence shown here is derived from an EMBL/GenBank/DDBJ whole genome shotgun (WGS) entry which is preliminary data.</text>
</comment>
<dbReference type="eggNOG" id="COG4968">
    <property type="taxonomic scope" value="Bacteria"/>
</dbReference>
<dbReference type="PANTHER" id="PTHR30093:SF47">
    <property type="entry name" value="TYPE IV PILUS NON-CORE MINOR PILIN PILE"/>
    <property type="match status" value="1"/>
</dbReference>
<evidence type="ECO:0000256" key="1">
    <source>
        <dbReference type="ARBA" id="ARBA00022481"/>
    </source>
</evidence>
<keyword evidence="2" id="KW-0472">Membrane</keyword>
<keyword evidence="2" id="KW-0812">Transmembrane</keyword>
<keyword evidence="4" id="KW-1185">Reference proteome</keyword>
<keyword evidence="2" id="KW-1133">Transmembrane helix</keyword>
<evidence type="ECO:0000256" key="2">
    <source>
        <dbReference type="SAM" id="Phobius"/>
    </source>
</evidence>
<dbReference type="Pfam" id="PF16732">
    <property type="entry name" value="ComP_DUS"/>
    <property type="match status" value="1"/>
</dbReference>
<keyword evidence="1" id="KW-0488">Methylation</keyword>
<dbReference type="GO" id="GO:0043683">
    <property type="term" value="P:type IV pilus assembly"/>
    <property type="evidence" value="ECO:0007669"/>
    <property type="project" value="InterPro"/>
</dbReference>
<dbReference type="Proteomes" id="UP000013070">
    <property type="component" value="Unassembled WGS sequence"/>
</dbReference>
<proteinExistence type="predicted"/>
<dbReference type="Gene3D" id="3.30.700.10">
    <property type="entry name" value="Glycoprotein, Type 4 Pilin"/>
    <property type="match status" value="1"/>
</dbReference>
<reference evidence="3 4" key="1">
    <citation type="submission" date="2013-02" db="EMBL/GenBank/DDBJ databases">
        <title>The Genome Sequence of Acinetobacter sp. NIPH 899.</title>
        <authorList>
            <consortium name="The Broad Institute Genome Sequencing Platform"/>
            <consortium name="The Broad Institute Genome Sequencing Center for Infectious Disease"/>
            <person name="Cerqueira G."/>
            <person name="Feldgarden M."/>
            <person name="Courvalin P."/>
            <person name="Perichon B."/>
            <person name="Grillot-Courvalin C."/>
            <person name="Clermont D."/>
            <person name="Rocha E."/>
            <person name="Yoon E.-J."/>
            <person name="Nemec A."/>
            <person name="Walker B."/>
            <person name="Young S.K."/>
            <person name="Zeng Q."/>
            <person name="Gargeya S."/>
            <person name="Fitzgerald M."/>
            <person name="Haas B."/>
            <person name="Abouelleil A."/>
            <person name="Alvarado L."/>
            <person name="Arachchi H.M."/>
            <person name="Berlin A.M."/>
            <person name="Chapman S.B."/>
            <person name="Dewar J."/>
            <person name="Goldberg J."/>
            <person name="Griggs A."/>
            <person name="Gujja S."/>
            <person name="Hansen M."/>
            <person name="Howarth C."/>
            <person name="Imamovic A."/>
            <person name="Larimer J."/>
            <person name="McCowan C."/>
            <person name="Murphy C."/>
            <person name="Neiman D."/>
            <person name="Pearson M."/>
            <person name="Priest M."/>
            <person name="Roberts A."/>
            <person name="Saif S."/>
            <person name="Shea T."/>
            <person name="Sisk P."/>
            <person name="Sykes S."/>
            <person name="Wortman J."/>
            <person name="Nusbaum C."/>
            <person name="Birren B."/>
        </authorList>
    </citation>
    <scope>NUCLEOTIDE SEQUENCE [LARGE SCALE GENOMIC DNA]</scope>
    <source>
        <strain evidence="3 4">NIPH 899</strain>
    </source>
</reference>
<dbReference type="SUPFAM" id="SSF54523">
    <property type="entry name" value="Pili subunits"/>
    <property type="match status" value="1"/>
</dbReference>
<dbReference type="GO" id="GO:0015627">
    <property type="term" value="C:type II protein secretion system complex"/>
    <property type="evidence" value="ECO:0007669"/>
    <property type="project" value="InterPro"/>
</dbReference>
<dbReference type="EMBL" id="APPE01000087">
    <property type="protein sequence ID" value="ENU97416.1"/>
    <property type="molecule type" value="Genomic_DNA"/>
</dbReference>
<gene>
    <name evidence="3" type="ORF">F969_03639</name>
</gene>
<dbReference type="HOGENOM" id="CLU_091705_1_0_6"/>
<name>N8VBW1_9GAMM</name>
<dbReference type="NCBIfam" id="TIGR02532">
    <property type="entry name" value="IV_pilin_GFxxxE"/>
    <property type="match status" value="1"/>
</dbReference>
<protein>
    <recommendedName>
        <fullName evidence="5">Prepilin-type N-terminal cleavage/methylation domain-containing protein</fullName>
    </recommendedName>
</protein>
<organism evidence="3 4">
    <name type="scientific">Acinetobacter variabilis</name>
    <dbReference type="NCBI Taxonomy" id="70346"/>
    <lineage>
        <taxon>Bacteria</taxon>
        <taxon>Pseudomonadati</taxon>
        <taxon>Pseudomonadota</taxon>
        <taxon>Gammaproteobacteria</taxon>
        <taxon>Moraxellales</taxon>
        <taxon>Moraxellaceae</taxon>
        <taxon>Acinetobacter</taxon>
    </lineage>
</organism>
<evidence type="ECO:0000313" key="4">
    <source>
        <dbReference type="Proteomes" id="UP000013070"/>
    </source>
</evidence>
<dbReference type="InterPro" id="IPR000983">
    <property type="entry name" value="Bac_GSPG_pilin"/>
</dbReference>
<dbReference type="Pfam" id="PF07963">
    <property type="entry name" value="N_methyl"/>
    <property type="match status" value="1"/>
</dbReference>
<evidence type="ECO:0008006" key="5">
    <source>
        <dbReference type="Google" id="ProtNLM"/>
    </source>
</evidence>
<dbReference type="InterPro" id="IPR031982">
    <property type="entry name" value="PilE-like"/>
</dbReference>
<evidence type="ECO:0000313" key="3">
    <source>
        <dbReference type="EMBL" id="ENU97416.1"/>
    </source>
</evidence>
<feature type="transmembrane region" description="Helical" evidence="2">
    <location>
        <begin position="6"/>
        <end position="27"/>
    </location>
</feature>
<sequence length="142" mass="15899">MHNIKGFTLIELMVVIAILSILAAMIVPSYQAYIRKSQEAKVESHILFLAQQLERYKARNFNYKNFTGTADLPIGFTLKIVDLDNTAQSLSGANILGRGWMIQVLAPDNKTYNYLMSSDGLKCKSLQSSKINFKCADGSESW</sequence>
<dbReference type="InterPro" id="IPR012902">
    <property type="entry name" value="N_methyl_site"/>
</dbReference>
<dbReference type="AlphaFoldDB" id="N8VBW1"/>
<dbReference type="InterPro" id="IPR045584">
    <property type="entry name" value="Pilin-like"/>
</dbReference>
<dbReference type="PRINTS" id="PR00813">
    <property type="entry name" value="BCTERIALGSPG"/>
</dbReference>
<dbReference type="PANTHER" id="PTHR30093">
    <property type="entry name" value="GENERAL SECRETION PATHWAY PROTEIN G"/>
    <property type="match status" value="1"/>
</dbReference>
<dbReference type="PROSITE" id="PS00409">
    <property type="entry name" value="PROKAR_NTER_METHYL"/>
    <property type="match status" value="1"/>
</dbReference>
<dbReference type="RefSeq" id="WP_004787075.1">
    <property type="nucleotide sequence ID" value="NZ_JAHPPI010000016.1"/>
</dbReference>
<accession>N8VBW1</accession>
<dbReference type="GO" id="GO:0015628">
    <property type="term" value="P:protein secretion by the type II secretion system"/>
    <property type="evidence" value="ECO:0007669"/>
    <property type="project" value="InterPro"/>
</dbReference>